<evidence type="ECO:0000313" key="3">
    <source>
        <dbReference type="Proteomes" id="UP001305779"/>
    </source>
</evidence>
<feature type="compositionally biased region" description="Pro residues" evidence="1">
    <location>
        <begin position="65"/>
        <end position="77"/>
    </location>
</feature>
<feature type="region of interest" description="Disordered" evidence="1">
    <location>
        <begin position="1"/>
        <end position="98"/>
    </location>
</feature>
<dbReference type="EMBL" id="JAXOVC010000014">
    <property type="protein sequence ID" value="KAK4494509.1"/>
    <property type="molecule type" value="Genomic_DNA"/>
</dbReference>
<comment type="caution">
    <text evidence="2">The sequence shown here is derived from an EMBL/GenBank/DDBJ whole genome shotgun (WGS) entry which is preliminary data.</text>
</comment>
<gene>
    <name evidence="2" type="ORF">PRZ48_014807</name>
</gene>
<reference evidence="2 3" key="1">
    <citation type="journal article" date="2023" name="G3 (Bethesda)">
        <title>A chromosome-level genome assembly of Zasmidium syzygii isolated from banana leaves.</title>
        <authorList>
            <person name="van Westerhoven A.C."/>
            <person name="Mehrabi R."/>
            <person name="Talebi R."/>
            <person name="Steentjes M.B.F."/>
            <person name="Corcolon B."/>
            <person name="Chong P.A."/>
            <person name="Kema G.H.J."/>
            <person name="Seidl M.F."/>
        </authorList>
    </citation>
    <scope>NUCLEOTIDE SEQUENCE [LARGE SCALE GENOMIC DNA]</scope>
    <source>
        <strain evidence="2 3">P124</strain>
    </source>
</reference>
<evidence type="ECO:0008006" key="4">
    <source>
        <dbReference type="Google" id="ProtNLM"/>
    </source>
</evidence>
<evidence type="ECO:0000313" key="2">
    <source>
        <dbReference type="EMBL" id="KAK4494509.1"/>
    </source>
</evidence>
<dbReference type="Proteomes" id="UP001305779">
    <property type="component" value="Unassembled WGS sequence"/>
</dbReference>
<evidence type="ECO:0000256" key="1">
    <source>
        <dbReference type="SAM" id="MobiDB-lite"/>
    </source>
</evidence>
<organism evidence="2 3">
    <name type="scientific">Zasmidium cellare</name>
    <name type="common">Wine cellar mold</name>
    <name type="synonym">Racodium cellare</name>
    <dbReference type="NCBI Taxonomy" id="395010"/>
    <lineage>
        <taxon>Eukaryota</taxon>
        <taxon>Fungi</taxon>
        <taxon>Dikarya</taxon>
        <taxon>Ascomycota</taxon>
        <taxon>Pezizomycotina</taxon>
        <taxon>Dothideomycetes</taxon>
        <taxon>Dothideomycetidae</taxon>
        <taxon>Mycosphaerellales</taxon>
        <taxon>Mycosphaerellaceae</taxon>
        <taxon>Zasmidium</taxon>
    </lineage>
</organism>
<proteinExistence type="predicted"/>
<keyword evidence="3" id="KW-1185">Reference proteome</keyword>
<feature type="compositionally biased region" description="Low complexity" evidence="1">
    <location>
        <begin position="52"/>
        <end position="64"/>
    </location>
</feature>
<feature type="compositionally biased region" description="Basic and acidic residues" evidence="1">
    <location>
        <begin position="23"/>
        <end position="32"/>
    </location>
</feature>
<protein>
    <recommendedName>
        <fullName evidence="4">N-acetyltransferase domain-containing protein</fullName>
    </recommendedName>
</protein>
<sequence length="331" mass="37103">MALRRSKRLAASTTPPPPRRSGRIRDIAERAARPRATIRINPALQQRRRDAAAAAAAAVAASPSPNRPTPAPAPAPDAAPGTPTPAATRVTRRTRRTVSPPEWMAWRQDFLQIQYGPQGRRRNRNLKCVVSVSQPPQGIYSRLQYHASFFLGNNKVATINAFRIDKTTTNAPNAEASWMGDFLNATRIENVRNERNGREVAKLLRACFRLDGVAKASVRAFRDEMTNEGVMIIDSVYVLDGYEGRGLMRPMLQMFRSGLQRLPEWFVFRGVLILSPARFEGELGSRWGDMSDSDVANTLRGMYERADNYQFCGNLPAWDETMIIMARMVED</sequence>
<accession>A0ABR0DZC5</accession>
<feature type="compositionally biased region" description="Low complexity" evidence="1">
    <location>
        <begin position="78"/>
        <end position="89"/>
    </location>
</feature>
<name>A0ABR0DZC5_ZASCE</name>